<evidence type="ECO:0000313" key="3">
    <source>
        <dbReference type="Proteomes" id="UP000076023"/>
    </source>
</evidence>
<evidence type="ECO:0000313" key="2">
    <source>
        <dbReference type="EMBL" id="GAT32317.1"/>
    </source>
</evidence>
<dbReference type="InterPro" id="IPR013424">
    <property type="entry name" value="Ice-binding_C"/>
</dbReference>
<evidence type="ECO:0000256" key="1">
    <source>
        <dbReference type="SAM" id="SignalP"/>
    </source>
</evidence>
<feature type="signal peptide" evidence="1">
    <location>
        <begin position="1"/>
        <end position="22"/>
    </location>
</feature>
<dbReference type="OrthoDB" id="9834068at2"/>
<accession>A0A146G5T0</accession>
<sequence>MIFKVFAAIAALGVMLAADARAQTLILEPSATELGPGDTFTLKVSLNTGSLPIAGFSVYFNMAGTDASGSFIVQSETLSPDWIFLGGGPTLPEAIPDTGLSQDYGYTATPTLEDLPASTDLWLFTLQLQLGLALAPGNYTIRTTTDSGFYYDLQSEGVQVYLPSSAIAVTVVPEPSTLFLALTSAGIIVFLRRKVGSDVKFGRKC</sequence>
<dbReference type="InParanoid" id="A0A146G5T0"/>
<dbReference type="Proteomes" id="UP000076023">
    <property type="component" value="Unassembled WGS sequence"/>
</dbReference>
<gene>
    <name evidence="2" type="ORF">TSACC_2715</name>
</gene>
<name>A0A146G5T0_TERSA</name>
<keyword evidence="3" id="KW-1185">Reference proteome</keyword>
<keyword evidence="1" id="KW-0732">Signal</keyword>
<dbReference type="NCBIfam" id="TIGR02595">
    <property type="entry name" value="PEP_CTERM"/>
    <property type="match status" value="1"/>
</dbReference>
<dbReference type="STRING" id="690879.TSACC_2715"/>
<dbReference type="AlphaFoldDB" id="A0A146G5T0"/>
<dbReference type="EMBL" id="BDCO01000002">
    <property type="protein sequence ID" value="GAT32317.1"/>
    <property type="molecule type" value="Genomic_DNA"/>
</dbReference>
<reference evidence="3" key="1">
    <citation type="journal article" date="2017" name="Genome Announc.">
        <title>Draft Genome Sequence of Terrimicrobium sacchariphilum NM-5T, a Facultative Anaerobic Soil Bacterium of the Class Spartobacteria.</title>
        <authorList>
            <person name="Qiu Y.L."/>
            <person name="Tourlousse D.M."/>
            <person name="Matsuura N."/>
            <person name="Ohashi A."/>
            <person name="Sekiguchi Y."/>
        </authorList>
    </citation>
    <scope>NUCLEOTIDE SEQUENCE [LARGE SCALE GENOMIC DNA]</scope>
    <source>
        <strain evidence="3">NM-5</strain>
    </source>
</reference>
<proteinExistence type="predicted"/>
<dbReference type="RefSeq" id="WP_075078155.1">
    <property type="nucleotide sequence ID" value="NZ_BDCO01000002.1"/>
</dbReference>
<protein>
    <submittedName>
        <fullName evidence="2">PEP-CTERM protein-sorting domain-containing protein</fullName>
    </submittedName>
</protein>
<feature type="chain" id="PRO_5007524458" evidence="1">
    <location>
        <begin position="23"/>
        <end position="205"/>
    </location>
</feature>
<comment type="caution">
    <text evidence="2">The sequence shown here is derived from an EMBL/GenBank/DDBJ whole genome shotgun (WGS) entry which is preliminary data.</text>
</comment>
<organism evidence="2 3">
    <name type="scientific">Terrimicrobium sacchariphilum</name>
    <dbReference type="NCBI Taxonomy" id="690879"/>
    <lineage>
        <taxon>Bacteria</taxon>
        <taxon>Pseudomonadati</taxon>
        <taxon>Verrucomicrobiota</taxon>
        <taxon>Terrimicrobiia</taxon>
        <taxon>Terrimicrobiales</taxon>
        <taxon>Terrimicrobiaceae</taxon>
        <taxon>Terrimicrobium</taxon>
    </lineage>
</organism>